<dbReference type="InterPro" id="IPR007430">
    <property type="entry name" value="VirB8"/>
</dbReference>
<feature type="domain" description="Bacterial virulence protein VirB8" evidence="6">
    <location>
        <begin position="13"/>
        <end position="218"/>
    </location>
</feature>
<evidence type="ECO:0000256" key="4">
    <source>
        <dbReference type="ARBA" id="ARBA00023136"/>
    </source>
</evidence>
<evidence type="ECO:0000313" key="8">
    <source>
        <dbReference type="Proteomes" id="UP000317355"/>
    </source>
</evidence>
<comment type="subcellular location">
    <subcellularLocation>
        <location evidence="1">Membrane</location>
        <topology evidence="1">Single-pass membrane protein</topology>
    </subcellularLocation>
</comment>
<dbReference type="Gene3D" id="3.10.450.230">
    <property type="entry name" value="VirB8 protein"/>
    <property type="match status" value="1"/>
</dbReference>
<accession>A0A558CLT9</accession>
<evidence type="ECO:0000256" key="1">
    <source>
        <dbReference type="ARBA" id="ARBA00004167"/>
    </source>
</evidence>
<dbReference type="EMBL" id="VMRY01000116">
    <property type="protein sequence ID" value="TVT49685.1"/>
    <property type="molecule type" value="Genomic_DNA"/>
</dbReference>
<evidence type="ECO:0000256" key="2">
    <source>
        <dbReference type="ARBA" id="ARBA00022692"/>
    </source>
</evidence>
<keyword evidence="4 5" id="KW-0472">Membrane</keyword>
<dbReference type="InterPro" id="IPR032710">
    <property type="entry name" value="NTF2-like_dom_sf"/>
</dbReference>
<evidence type="ECO:0000313" key="7">
    <source>
        <dbReference type="EMBL" id="TVT49685.1"/>
    </source>
</evidence>
<sequence>MSTTEINNPYLNARREWNERYGSYISQAATWRVIALFAMLLAIISVSGALYLAQQSKFIPYIVEVDQLGRAHAVGPATEGSKIDPRVTKALLARFVENWRNITMDVMVQKNRAFDLYAHLSTASAAYMTLNEYYQKSDPFKRAQSELVNVEVTSLLRIGEDIWQAEWTETTRSRKGKILRIQFYQSAMKLSYTHQADNADQLSTNPVGLFVDELSWSEILNTQGDHQ</sequence>
<name>A0A558CLT9_9GAMM</name>
<proteinExistence type="predicted"/>
<feature type="transmembrane region" description="Helical" evidence="5">
    <location>
        <begin position="29"/>
        <end position="52"/>
    </location>
</feature>
<keyword evidence="2 5" id="KW-0812">Transmembrane</keyword>
<dbReference type="SUPFAM" id="SSF54427">
    <property type="entry name" value="NTF2-like"/>
    <property type="match status" value="1"/>
</dbReference>
<dbReference type="InterPro" id="IPR035658">
    <property type="entry name" value="TrbF"/>
</dbReference>
<keyword evidence="3 5" id="KW-1133">Transmembrane helix</keyword>
<dbReference type="Proteomes" id="UP000317355">
    <property type="component" value="Unassembled WGS sequence"/>
</dbReference>
<organism evidence="7 8">
    <name type="scientific">Sedimenticola thiotaurini</name>
    <dbReference type="NCBI Taxonomy" id="1543721"/>
    <lineage>
        <taxon>Bacteria</taxon>
        <taxon>Pseudomonadati</taxon>
        <taxon>Pseudomonadota</taxon>
        <taxon>Gammaproteobacteria</taxon>
        <taxon>Chromatiales</taxon>
        <taxon>Sedimenticolaceae</taxon>
        <taxon>Sedimenticola</taxon>
    </lineage>
</organism>
<gene>
    <name evidence="7" type="ORF">FHK82_16905</name>
</gene>
<evidence type="ECO:0000259" key="6">
    <source>
        <dbReference type="Pfam" id="PF04335"/>
    </source>
</evidence>
<comment type="caution">
    <text evidence="7">The sequence shown here is derived from an EMBL/GenBank/DDBJ whole genome shotgun (WGS) entry which is preliminary data.</text>
</comment>
<dbReference type="Pfam" id="PF04335">
    <property type="entry name" value="VirB8"/>
    <property type="match status" value="1"/>
</dbReference>
<dbReference type="GO" id="GO:0016020">
    <property type="term" value="C:membrane"/>
    <property type="evidence" value="ECO:0007669"/>
    <property type="project" value="UniProtKB-SubCell"/>
</dbReference>
<dbReference type="CDD" id="cd16425">
    <property type="entry name" value="TrbF"/>
    <property type="match status" value="1"/>
</dbReference>
<reference evidence="7 8" key="1">
    <citation type="submission" date="2019-07" db="EMBL/GenBank/DDBJ databases">
        <title>The pathways for chlorine oxyanion respiration interact through the shared metabolite chlorate.</title>
        <authorList>
            <person name="Barnum T.P."/>
            <person name="Cheng Y."/>
            <person name="Hill K.A."/>
            <person name="Lucas L.N."/>
            <person name="Carlson H.K."/>
            <person name="Coates J.D."/>
        </authorList>
    </citation>
    <scope>NUCLEOTIDE SEQUENCE [LARGE SCALE GENOMIC DNA]</scope>
    <source>
        <strain evidence="7">BK-3</strain>
    </source>
</reference>
<evidence type="ECO:0000256" key="3">
    <source>
        <dbReference type="ARBA" id="ARBA00022989"/>
    </source>
</evidence>
<dbReference type="AlphaFoldDB" id="A0A558CLT9"/>
<protein>
    <submittedName>
        <fullName evidence="7">Conjugal transfer protein</fullName>
    </submittedName>
</protein>
<evidence type="ECO:0000256" key="5">
    <source>
        <dbReference type="SAM" id="Phobius"/>
    </source>
</evidence>